<dbReference type="InterPro" id="IPR014315">
    <property type="entry name" value="ABC_heterocyst_DevB"/>
</dbReference>
<dbReference type="Gene3D" id="2.40.30.170">
    <property type="match status" value="1"/>
</dbReference>
<comment type="caution">
    <text evidence="5">The sequence shown here is derived from an EMBL/GenBank/DDBJ whole genome shotgun (WGS) entry which is preliminary data.</text>
</comment>
<feature type="transmembrane region" description="Helical" evidence="4">
    <location>
        <begin position="76"/>
        <end position="96"/>
    </location>
</feature>
<organism evidence="5 6">
    <name type="scientific">Aquibium carbonis</name>
    <dbReference type="NCBI Taxonomy" id="2495581"/>
    <lineage>
        <taxon>Bacteria</taxon>
        <taxon>Pseudomonadati</taxon>
        <taxon>Pseudomonadota</taxon>
        <taxon>Alphaproteobacteria</taxon>
        <taxon>Hyphomicrobiales</taxon>
        <taxon>Phyllobacteriaceae</taxon>
        <taxon>Aquibium</taxon>
    </lineage>
</organism>
<dbReference type="InterPro" id="IPR050465">
    <property type="entry name" value="UPF0194_transport"/>
</dbReference>
<gene>
    <name evidence="5" type="ORF">EJC49_08145</name>
</gene>
<keyword evidence="4" id="KW-1133">Transmembrane helix</keyword>
<evidence type="ECO:0000256" key="4">
    <source>
        <dbReference type="SAM" id="Phobius"/>
    </source>
</evidence>
<keyword evidence="6" id="KW-1185">Reference proteome</keyword>
<proteinExistence type="predicted"/>
<accession>A0A3S0ATQ7</accession>
<dbReference type="EMBL" id="RWKW01000030">
    <property type="protein sequence ID" value="RST86881.1"/>
    <property type="molecule type" value="Genomic_DNA"/>
</dbReference>
<dbReference type="NCBIfam" id="TIGR02971">
    <property type="entry name" value="heterocyst_DevB"/>
    <property type="match status" value="1"/>
</dbReference>
<dbReference type="Proteomes" id="UP000278398">
    <property type="component" value="Unassembled WGS sequence"/>
</dbReference>
<evidence type="ECO:0000256" key="3">
    <source>
        <dbReference type="SAM" id="MobiDB-lite"/>
    </source>
</evidence>
<keyword evidence="2" id="KW-0175">Coiled coil</keyword>
<keyword evidence="4" id="KW-0472">Membrane</keyword>
<comment type="subcellular location">
    <subcellularLocation>
        <location evidence="1">Cell envelope</location>
    </subcellularLocation>
</comment>
<evidence type="ECO:0000313" key="6">
    <source>
        <dbReference type="Proteomes" id="UP000278398"/>
    </source>
</evidence>
<keyword evidence="4" id="KW-0812">Transmembrane</keyword>
<dbReference type="PANTHER" id="PTHR32347">
    <property type="entry name" value="EFFLUX SYSTEM COMPONENT YKNX-RELATED"/>
    <property type="match status" value="1"/>
</dbReference>
<protein>
    <submittedName>
        <fullName evidence="5">HlyD family efflux transporter periplasmic adaptor subunit</fullName>
    </submittedName>
</protein>
<evidence type="ECO:0000256" key="2">
    <source>
        <dbReference type="ARBA" id="ARBA00023054"/>
    </source>
</evidence>
<dbReference type="GO" id="GO:0030313">
    <property type="term" value="C:cell envelope"/>
    <property type="evidence" value="ECO:0007669"/>
    <property type="project" value="UniProtKB-SubCell"/>
</dbReference>
<evidence type="ECO:0000313" key="5">
    <source>
        <dbReference type="EMBL" id="RST86881.1"/>
    </source>
</evidence>
<name>A0A3S0ATQ7_9HYPH</name>
<reference evidence="5 6" key="1">
    <citation type="submission" date="2018-12" db="EMBL/GenBank/DDBJ databases">
        <title>Mesorhizobium carbonis sp. nov., isolated from coal mine water.</title>
        <authorList>
            <person name="Xin W."/>
            <person name="Xu Z."/>
            <person name="Xiang F."/>
            <person name="Zhang J."/>
            <person name="Xi L."/>
            <person name="Liu J."/>
        </authorList>
    </citation>
    <scope>NUCLEOTIDE SEQUENCE [LARGE SCALE GENOMIC DNA]</scope>
    <source>
        <strain evidence="5 6">B2.3</strain>
    </source>
</reference>
<dbReference type="Gene3D" id="2.40.50.100">
    <property type="match status" value="1"/>
</dbReference>
<dbReference type="OrthoDB" id="264111at2"/>
<dbReference type="AlphaFoldDB" id="A0A3S0ATQ7"/>
<dbReference type="PANTHER" id="PTHR32347:SF27">
    <property type="entry name" value="RND EFFLUX PUMP MEMBRANE FUSION PROTEIN BARREL-SANDWICH DOMAIN-CONTAINING PROTEIN"/>
    <property type="match status" value="1"/>
</dbReference>
<evidence type="ECO:0000256" key="1">
    <source>
        <dbReference type="ARBA" id="ARBA00004196"/>
    </source>
</evidence>
<feature type="region of interest" description="Disordered" evidence="3">
    <location>
        <begin position="26"/>
        <end position="51"/>
    </location>
</feature>
<sequence>MTDVCTVHDQDHVGADDRMLPVRIGAASHRHPVPRAEQRPRKRSGMTRPSEPELPLLVEVPKYGAVPTRRWFRKRYLLVFLIPVFMFTGAVIGMYFQPPALRAFYTITGLTPGGGSGSPIALPPEIELPKDMAETMRTTDVLGLARLMPRGDISPVAAPYGAGDARVAEILVAEGDRVEKGAEVAWLDNRDFLESAVYLAEANLAVREAALMQTRATVQSSRDEALATLDQVRSAAGEAATQRQRAEELFQRAIATQSTLDAAVAAERQAKAVVAKAEATLARFTTVALEEQPDVVVADRNLDAARADLDRVRSDRSRAVVRAPISGTVLDIAVTPGTRPPADGIMQIGDTSAMMAEVEIWQDRISHVALGQPVELASIALGRTFQGKVQSIGLTVGRQGLLADDTAANTDARVVRVMVALDAESSRAAAAFTNLEVIARIDTRTAR</sequence>